<dbReference type="PANTHER" id="PTHR43479">
    <property type="entry name" value="ACREF/ENVCD OPERON REPRESSOR-RELATED"/>
    <property type="match status" value="1"/>
</dbReference>
<comment type="caution">
    <text evidence="7">The sequence shown here is derived from an EMBL/GenBank/DDBJ whole genome shotgun (WGS) entry which is preliminary data.</text>
</comment>
<dbReference type="InterPro" id="IPR036271">
    <property type="entry name" value="Tet_transcr_reg_TetR-rel_C_sf"/>
</dbReference>
<accession>A0A0M0LJU4</accession>
<protein>
    <submittedName>
        <fullName evidence="7">Transcriptional regulator</fullName>
    </submittedName>
</protein>
<feature type="DNA-binding region" description="H-T-H motif" evidence="5">
    <location>
        <begin position="29"/>
        <end position="48"/>
    </location>
</feature>
<dbReference type="Pfam" id="PF13977">
    <property type="entry name" value="TetR_C_6"/>
    <property type="match status" value="1"/>
</dbReference>
<evidence type="ECO:0000256" key="2">
    <source>
        <dbReference type="ARBA" id="ARBA00023015"/>
    </source>
</evidence>
<keyword evidence="3 5" id="KW-0238">DNA-binding</keyword>
<evidence type="ECO:0000256" key="1">
    <source>
        <dbReference type="ARBA" id="ARBA00022491"/>
    </source>
</evidence>
<dbReference type="GO" id="GO:0003677">
    <property type="term" value="F:DNA binding"/>
    <property type="evidence" value="ECO:0007669"/>
    <property type="project" value="UniProtKB-UniRule"/>
</dbReference>
<dbReference type="SUPFAM" id="SSF48498">
    <property type="entry name" value="Tetracyclin repressor-like, C-terminal domain"/>
    <property type="match status" value="1"/>
</dbReference>
<dbReference type="Proteomes" id="UP000036867">
    <property type="component" value="Unassembled WGS sequence"/>
</dbReference>
<evidence type="ECO:0000256" key="3">
    <source>
        <dbReference type="ARBA" id="ARBA00023125"/>
    </source>
</evidence>
<evidence type="ECO:0000259" key="6">
    <source>
        <dbReference type="PROSITE" id="PS50977"/>
    </source>
</evidence>
<dbReference type="PANTHER" id="PTHR43479:SF11">
    <property type="entry name" value="ACREF_ENVCD OPERON REPRESSOR-RELATED"/>
    <property type="match status" value="1"/>
</dbReference>
<dbReference type="EMBL" id="LILB01000001">
    <property type="protein sequence ID" value="KOO51266.1"/>
    <property type="molecule type" value="Genomic_DNA"/>
</dbReference>
<dbReference type="PRINTS" id="PR00455">
    <property type="entry name" value="HTHTETR"/>
</dbReference>
<dbReference type="SUPFAM" id="SSF46689">
    <property type="entry name" value="Homeodomain-like"/>
    <property type="match status" value="1"/>
</dbReference>
<organism evidence="7 8">
    <name type="scientific">Viridibacillus arvi</name>
    <dbReference type="NCBI Taxonomy" id="263475"/>
    <lineage>
        <taxon>Bacteria</taxon>
        <taxon>Bacillati</taxon>
        <taxon>Bacillota</taxon>
        <taxon>Bacilli</taxon>
        <taxon>Bacillales</taxon>
        <taxon>Caryophanaceae</taxon>
        <taxon>Viridibacillus</taxon>
    </lineage>
</organism>
<dbReference type="RefSeq" id="WP_053415395.1">
    <property type="nucleotide sequence ID" value="NZ_LILB01000001.1"/>
</dbReference>
<evidence type="ECO:0000313" key="7">
    <source>
        <dbReference type="EMBL" id="KOO51266.1"/>
    </source>
</evidence>
<keyword evidence="4" id="KW-0804">Transcription</keyword>
<dbReference type="Gene3D" id="1.10.357.10">
    <property type="entry name" value="Tetracycline Repressor, domain 2"/>
    <property type="match status" value="1"/>
</dbReference>
<dbReference type="InterPro" id="IPR050624">
    <property type="entry name" value="HTH-type_Tx_Regulator"/>
</dbReference>
<gene>
    <name evidence="7" type="ORF">AMD00_01825</name>
</gene>
<keyword evidence="2" id="KW-0805">Transcription regulation</keyword>
<dbReference type="PROSITE" id="PS01081">
    <property type="entry name" value="HTH_TETR_1"/>
    <property type="match status" value="1"/>
</dbReference>
<sequence>MKKKEEERKTQIMKAAYNVVSELGYDNVTLQNIADNAGVSKGVVHYYFNSKQNILLELLDSITNQIYKYELEAIAQQQTAITKLKAYLEAVFVSPQKNRKFYSVYLDFLAQANGNADYKRINMNFYENCWGIGNEIIELGKKEGVFSKEIDTLTNAKMMRALIDGSLIQWLTSNEKELHQFYKESCINSILNLLQYSKE</sequence>
<evidence type="ECO:0000256" key="4">
    <source>
        <dbReference type="ARBA" id="ARBA00023163"/>
    </source>
</evidence>
<proteinExistence type="predicted"/>
<reference evidence="8" key="1">
    <citation type="submission" date="2015-08" db="EMBL/GenBank/DDBJ databases">
        <title>Fjat-10028 dsm 16317.</title>
        <authorList>
            <person name="Liu B."/>
            <person name="Wang J."/>
            <person name="Zhu Y."/>
            <person name="Liu G."/>
            <person name="Chen Q."/>
            <person name="Chen Z."/>
            <person name="Lan J."/>
            <person name="Che J."/>
            <person name="Ge C."/>
            <person name="Shi H."/>
            <person name="Pan Z."/>
            <person name="Liu X."/>
        </authorList>
    </citation>
    <scope>NUCLEOTIDE SEQUENCE [LARGE SCALE GENOMIC DNA]</scope>
    <source>
        <strain evidence="8">DSM 16317</strain>
    </source>
</reference>
<dbReference type="InterPro" id="IPR001647">
    <property type="entry name" value="HTH_TetR"/>
</dbReference>
<keyword evidence="1" id="KW-0678">Repressor</keyword>
<dbReference type="OrthoDB" id="9814200at2"/>
<dbReference type="AlphaFoldDB" id="A0A0M0LJU4"/>
<dbReference type="Gene3D" id="1.10.10.60">
    <property type="entry name" value="Homeodomain-like"/>
    <property type="match status" value="1"/>
</dbReference>
<evidence type="ECO:0000313" key="8">
    <source>
        <dbReference type="Proteomes" id="UP000036867"/>
    </source>
</evidence>
<keyword evidence="8" id="KW-1185">Reference proteome</keyword>
<dbReference type="PATRIC" id="fig|263475.3.peg.690"/>
<dbReference type="Pfam" id="PF00440">
    <property type="entry name" value="TetR_N"/>
    <property type="match status" value="1"/>
</dbReference>
<dbReference type="InterPro" id="IPR023772">
    <property type="entry name" value="DNA-bd_HTH_TetR-type_CS"/>
</dbReference>
<dbReference type="InterPro" id="IPR039538">
    <property type="entry name" value="BetI_C"/>
</dbReference>
<name>A0A0M0LJU4_9BACL</name>
<feature type="domain" description="HTH tetR-type" evidence="6">
    <location>
        <begin position="6"/>
        <end position="66"/>
    </location>
</feature>
<dbReference type="GeneID" id="301134858"/>
<evidence type="ECO:0000256" key="5">
    <source>
        <dbReference type="PROSITE-ProRule" id="PRU00335"/>
    </source>
</evidence>
<dbReference type="InterPro" id="IPR009057">
    <property type="entry name" value="Homeodomain-like_sf"/>
</dbReference>
<dbReference type="PROSITE" id="PS50977">
    <property type="entry name" value="HTH_TETR_2"/>
    <property type="match status" value="1"/>
</dbReference>